<reference evidence="11" key="1">
    <citation type="journal article" date="2024" name="FEMS Microbiol. Lett.">
        <title>Genomic insights into Spiroplasma endosymbionts that induce male-killing and protective phenotypes in the pea aphid.</title>
        <authorList>
            <person name="Arai H."/>
            <person name="Legeai F."/>
            <person name="Kageyama D."/>
            <person name="Sugio A."/>
            <person name="Simon J.C."/>
        </authorList>
    </citation>
    <scope>NUCLEOTIDE SEQUENCE [LARGE SCALE GENOMIC DNA]</scope>
    <source>
        <strain evidence="11">sAp269</strain>
    </source>
</reference>
<keyword evidence="7" id="KW-0963">Cytoplasm</keyword>
<evidence type="ECO:0000259" key="8">
    <source>
        <dbReference type="Pfam" id="PF00749"/>
    </source>
</evidence>
<feature type="domain" description="Glutamyl/glutaminyl-tRNA synthetase class Ib catalytic" evidence="8">
    <location>
        <begin position="2"/>
        <end position="322"/>
    </location>
</feature>
<evidence type="ECO:0000313" key="11">
    <source>
        <dbReference type="Proteomes" id="UP001473424"/>
    </source>
</evidence>
<dbReference type="Proteomes" id="UP001473424">
    <property type="component" value="Chromosome"/>
</dbReference>
<evidence type="ECO:0000256" key="6">
    <source>
        <dbReference type="ARBA" id="ARBA00023146"/>
    </source>
</evidence>
<dbReference type="InterPro" id="IPR049940">
    <property type="entry name" value="GluQ/Sye"/>
</dbReference>
<dbReference type="NCBIfam" id="TIGR00464">
    <property type="entry name" value="gltX_bact"/>
    <property type="match status" value="1"/>
</dbReference>
<dbReference type="InterPro" id="IPR020058">
    <property type="entry name" value="Glu/Gln-tRNA-synth_Ib_cat-dom"/>
</dbReference>
<keyword evidence="6 7" id="KW-0030">Aminoacyl-tRNA synthetase</keyword>
<comment type="subunit">
    <text evidence="7">Monomer.</text>
</comment>
<evidence type="ECO:0000259" key="9">
    <source>
        <dbReference type="Pfam" id="PF19269"/>
    </source>
</evidence>
<keyword evidence="11" id="KW-1185">Reference proteome</keyword>
<dbReference type="InterPro" id="IPR033910">
    <property type="entry name" value="GluRS_core"/>
</dbReference>
<dbReference type="InterPro" id="IPR014729">
    <property type="entry name" value="Rossmann-like_a/b/a_fold"/>
</dbReference>
<dbReference type="PANTHER" id="PTHR43311">
    <property type="entry name" value="GLUTAMATE--TRNA LIGASE"/>
    <property type="match status" value="1"/>
</dbReference>
<feature type="short sequence motif" description="'HIGH' region" evidence="7">
    <location>
        <begin position="9"/>
        <end position="19"/>
    </location>
</feature>
<organism evidence="10 11">
    <name type="scientific">Spiroplasma ixodetis</name>
    <dbReference type="NCBI Taxonomy" id="2141"/>
    <lineage>
        <taxon>Bacteria</taxon>
        <taxon>Bacillati</taxon>
        <taxon>Mycoplasmatota</taxon>
        <taxon>Mollicutes</taxon>
        <taxon>Entomoplasmatales</taxon>
        <taxon>Spiroplasmataceae</taxon>
        <taxon>Spiroplasma</taxon>
    </lineage>
</organism>
<dbReference type="InterPro" id="IPR001412">
    <property type="entry name" value="aa-tRNA-synth_I_CS"/>
</dbReference>
<keyword evidence="2 7" id="KW-0436">Ligase</keyword>
<feature type="binding site" evidence="7">
    <location>
        <position position="254"/>
    </location>
    <ligand>
        <name>ATP</name>
        <dbReference type="ChEBI" id="CHEBI:30616"/>
    </ligand>
</feature>
<dbReference type="HAMAP" id="MF_00022">
    <property type="entry name" value="Glu_tRNA_synth_type1"/>
    <property type="match status" value="1"/>
</dbReference>
<evidence type="ECO:0000256" key="7">
    <source>
        <dbReference type="HAMAP-Rule" id="MF_00022"/>
    </source>
</evidence>
<keyword evidence="3 7" id="KW-0547">Nucleotide-binding</keyword>
<dbReference type="Gene3D" id="1.10.10.350">
    <property type="match status" value="1"/>
</dbReference>
<gene>
    <name evidence="7 10" type="primary">gltX</name>
    <name evidence="10" type="ORF">SAP269_07360</name>
</gene>
<dbReference type="GO" id="GO:0016874">
    <property type="term" value="F:ligase activity"/>
    <property type="evidence" value="ECO:0007669"/>
    <property type="project" value="UniProtKB-KW"/>
</dbReference>
<dbReference type="SUPFAM" id="SSF52374">
    <property type="entry name" value="Nucleotidylyl transferase"/>
    <property type="match status" value="1"/>
</dbReference>
<dbReference type="InterPro" id="IPR045462">
    <property type="entry name" value="aa-tRNA-synth_I_cd-bd"/>
</dbReference>
<accession>A0ABM8JPM9</accession>
<dbReference type="Pfam" id="PF19269">
    <property type="entry name" value="Anticodon_2"/>
    <property type="match status" value="1"/>
</dbReference>
<dbReference type="EMBL" id="AP028955">
    <property type="protein sequence ID" value="BET38147.1"/>
    <property type="molecule type" value="Genomic_DNA"/>
</dbReference>
<dbReference type="SUPFAM" id="SSF48163">
    <property type="entry name" value="An anticodon-binding domain of class I aminoacyl-tRNA synthetases"/>
    <property type="match status" value="1"/>
</dbReference>
<sequence>MKIRVRYAPSPTGYLHIGGARTALFNYLFAKNNKGDFIVRIEDTDLERNIEDGISSQLDNLRWMGIIPDETIDLPGKYGPYKQTERLNIYIQHALIIIKEKKAYYCFCTPQYLEEMRKKQADKNILAFQYDGTCSKLEQSVIEENLQNKISYAIRVKIPTNKSYKIKDLVRGNVEFNSVDLGDYIIIKSNGVATYNFAVVIDDHLMEISHVFRGEEHLSNTPKQLVIYEYFNWKMPIFAHLTLIVNNKRKKLSKRDGNIIQFIHQYRKEGYLPEAIFNFIALLGWSSHEEKEIYTKEQLIKLFAPKYLSKAPSMFDPEKLVWMNNYYIKRLNVEQYLTLVTPFIKEKYNWNSKTIEWWKEVLLIYQSQLEYGSQINELVSLFFKNNFKVDIEAKTFLNDNECNLVCTTFIKKIIDCKNWTSDNIKNIITEVKKETNVNGKLLFMPIRIITTGQMHGPDLVSSIKLLGYDTIINNVKLNFKY</sequence>
<dbReference type="PRINTS" id="PR00987">
    <property type="entry name" value="TRNASYNTHGLU"/>
</dbReference>
<keyword evidence="5 7" id="KW-0648">Protein biosynthesis</keyword>
<dbReference type="Pfam" id="PF00749">
    <property type="entry name" value="tRNA-synt_1c"/>
    <property type="match status" value="1"/>
</dbReference>
<evidence type="ECO:0000256" key="2">
    <source>
        <dbReference type="ARBA" id="ARBA00022598"/>
    </source>
</evidence>
<comment type="function">
    <text evidence="7">Catalyzes the attachment of glutamate to tRNA(Glu) in a two-step reaction: glutamate is first activated by ATP to form Glu-AMP and then transferred to the acceptor end of tRNA(Glu).</text>
</comment>
<comment type="similarity">
    <text evidence="1 7">Belongs to the class-I aminoacyl-tRNA synthetase family. Glutamate--tRNA ligase type 1 subfamily.</text>
</comment>
<comment type="caution">
    <text evidence="7">Lacks conserved residue(s) required for the propagation of feature annotation.</text>
</comment>
<dbReference type="Gene3D" id="3.40.50.620">
    <property type="entry name" value="HUPs"/>
    <property type="match status" value="1"/>
</dbReference>
<dbReference type="PROSITE" id="PS00178">
    <property type="entry name" value="AA_TRNA_LIGASE_I"/>
    <property type="match status" value="1"/>
</dbReference>
<evidence type="ECO:0000256" key="5">
    <source>
        <dbReference type="ARBA" id="ARBA00022917"/>
    </source>
</evidence>
<dbReference type="InterPro" id="IPR008925">
    <property type="entry name" value="aa_tRNA-synth_I_cd-bd_sf"/>
</dbReference>
<feature type="domain" description="Aminoacyl-tRNA synthetase class I anticodon-binding" evidence="9">
    <location>
        <begin position="338"/>
        <end position="472"/>
    </location>
</feature>
<dbReference type="InterPro" id="IPR020751">
    <property type="entry name" value="aa-tRNA-synth_I_codon-bd_sub2"/>
</dbReference>
<evidence type="ECO:0000256" key="3">
    <source>
        <dbReference type="ARBA" id="ARBA00022741"/>
    </source>
</evidence>
<proteinExistence type="inferred from homology"/>
<dbReference type="InterPro" id="IPR000924">
    <property type="entry name" value="Glu/Gln-tRNA-synth"/>
</dbReference>
<name>A0ABM8JPM9_9MOLU</name>
<evidence type="ECO:0000256" key="1">
    <source>
        <dbReference type="ARBA" id="ARBA00007894"/>
    </source>
</evidence>
<feature type="short sequence motif" description="'KMSKS' region" evidence="7">
    <location>
        <begin position="251"/>
        <end position="255"/>
    </location>
</feature>
<dbReference type="CDD" id="cd00808">
    <property type="entry name" value="GluRS_core"/>
    <property type="match status" value="1"/>
</dbReference>
<comment type="subcellular location">
    <subcellularLocation>
        <location evidence="7">Cytoplasm</location>
    </subcellularLocation>
</comment>
<dbReference type="EC" id="6.1.1.17" evidence="7"/>
<keyword evidence="4 7" id="KW-0067">ATP-binding</keyword>
<evidence type="ECO:0000256" key="4">
    <source>
        <dbReference type="ARBA" id="ARBA00022840"/>
    </source>
</evidence>
<dbReference type="InterPro" id="IPR004527">
    <property type="entry name" value="Glu-tRNA-ligase_bac/mito"/>
</dbReference>
<comment type="catalytic activity">
    <reaction evidence="7">
        <text>tRNA(Glu) + L-glutamate + ATP = L-glutamyl-tRNA(Glu) + AMP + diphosphate</text>
        <dbReference type="Rhea" id="RHEA:23540"/>
        <dbReference type="Rhea" id="RHEA-COMP:9663"/>
        <dbReference type="Rhea" id="RHEA-COMP:9680"/>
        <dbReference type="ChEBI" id="CHEBI:29985"/>
        <dbReference type="ChEBI" id="CHEBI:30616"/>
        <dbReference type="ChEBI" id="CHEBI:33019"/>
        <dbReference type="ChEBI" id="CHEBI:78442"/>
        <dbReference type="ChEBI" id="CHEBI:78520"/>
        <dbReference type="ChEBI" id="CHEBI:456215"/>
        <dbReference type="EC" id="6.1.1.17"/>
    </reaction>
</comment>
<dbReference type="RefSeq" id="WP_353306852.1">
    <property type="nucleotide sequence ID" value="NZ_AP028955.1"/>
</dbReference>
<evidence type="ECO:0000313" key="10">
    <source>
        <dbReference type="EMBL" id="BET38147.1"/>
    </source>
</evidence>
<protein>
    <recommendedName>
        <fullName evidence="7">Glutamate--tRNA ligase</fullName>
        <ecNumber evidence="7">6.1.1.17</ecNumber>
    </recommendedName>
    <alternativeName>
        <fullName evidence="7">Glutamyl-tRNA synthetase</fullName>
        <shortName evidence="7">GluRS</shortName>
    </alternativeName>
</protein>
<dbReference type="PANTHER" id="PTHR43311:SF2">
    <property type="entry name" value="GLUTAMATE--TRNA LIGASE, MITOCHONDRIAL-RELATED"/>
    <property type="match status" value="1"/>
</dbReference>